<accession>S9S122</accession>
<evidence type="ECO:0000313" key="7">
    <source>
        <dbReference type="Proteomes" id="UP000015347"/>
    </source>
</evidence>
<protein>
    <submittedName>
        <fullName evidence="6">Hydroxymethylpyrimidine ABC transporter, ATPase component</fullName>
    </submittedName>
</protein>
<organism evidence="6 7">
    <name type="scientific">Salipiger mucosus DSM 16094</name>
    <dbReference type="NCBI Taxonomy" id="1123237"/>
    <lineage>
        <taxon>Bacteria</taxon>
        <taxon>Pseudomonadati</taxon>
        <taxon>Pseudomonadota</taxon>
        <taxon>Alphaproteobacteria</taxon>
        <taxon>Rhodobacterales</taxon>
        <taxon>Roseobacteraceae</taxon>
        <taxon>Salipiger</taxon>
    </lineage>
</organism>
<evidence type="ECO:0000256" key="3">
    <source>
        <dbReference type="ARBA" id="ARBA00022741"/>
    </source>
</evidence>
<dbReference type="PANTHER" id="PTHR42788:SF13">
    <property type="entry name" value="ALIPHATIC SULFONATES IMPORT ATP-BINDING PROTEIN SSUB"/>
    <property type="match status" value="1"/>
</dbReference>
<dbReference type="Pfam" id="PF00005">
    <property type="entry name" value="ABC_tran"/>
    <property type="match status" value="1"/>
</dbReference>
<evidence type="ECO:0000256" key="1">
    <source>
        <dbReference type="ARBA" id="ARBA00005417"/>
    </source>
</evidence>
<keyword evidence="3" id="KW-0547">Nucleotide-binding</keyword>
<dbReference type="Proteomes" id="UP000015347">
    <property type="component" value="Unassembled WGS sequence"/>
</dbReference>
<dbReference type="AlphaFoldDB" id="S9S122"/>
<gene>
    <name evidence="6" type="ORF">Salmuc_01700</name>
</gene>
<keyword evidence="4" id="KW-0067">ATP-binding</keyword>
<sequence>MSIGQETVLEANEARVVYNEDSDNPVEAVRSISLDLRKGEVLALVGPSGCGKTTLFNAIAGLIPLQGGRVSVGGIEVEKASGHVGYMLQKDLLLPWRSVIDNVTLGLEVRGKPKGEAKKIAQELIERYGLGGFEHSKPSGLSGGMRQRVALMRTLAFEPEVILLDEPFSALDFQTRILLQSDVKRIIREEGKSVILITHDIGEAISMANRIVVLTNRPATVKTVHEVPWGDEVTDPVAVRDRPEYQEMFSTIWQELELTNGQQGKTMKGAA</sequence>
<evidence type="ECO:0000256" key="4">
    <source>
        <dbReference type="ARBA" id="ARBA00022840"/>
    </source>
</evidence>
<dbReference type="PANTHER" id="PTHR42788">
    <property type="entry name" value="TAURINE IMPORT ATP-BINDING PROTEIN-RELATED"/>
    <property type="match status" value="1"/>
</dbReference>
<comment type="caution">
    <text evidence="6">The sequence shown here is derived from an EMBL/GenBank/DDBJ whole genome shotgun (WGS) entry which is preliminary data.</text>
</comment>
<dbReference type="InterPro" id="IPR003439">
    <property type="entry name" value="ABC_transporter-like_ATP-bd"/>
</dbReference>
<dbReference type="OrthoDB" id="9802264at2"/>
<dbReference type="InterPro" id="IPR027417">
    <property type="entry name" value="P-loop_NTPase"/>
</dbReference>
<keyword evidence="7" id="KW-1185">Reference proteome</keyword>
<evidence type="ECO:0000256" key="2">
    <source>
        <dbReference type="ARBA" id="ARBA00022448"/>
    </source>
</evidence>
<evidence type="ECO:0000313" key="6">
    <source>
        <dbReference type="EMBL" id="EPX83925.1"/>
    </source>
</evidence>
<feature type="domain" description="ABC transporter" evidence="5">
    <location>
        <begin position="11"/>
        <end position="241"/>
    </location>
</feature>
<proteinExistence type="inferred from homology"/>
<dbReference type="InterPro" id="IPR050166">
    <property type="entry name" value="ABC_transporter_ATP-bind"/>
</dbReference>
<dbReference type="CDD" id="cd03293">
    <property type="entry name" value="ABC_NrtD_SsuB_transporters"/>
    <property type="match status" value="1"/>
</dbReference>
<dbReference type="RefSeq" id="WP_020042356.1">
    <property type="nucleotide sequence ID" value="NZ_KE557274.1"/>
</dbReference>
<keyword evidence="2" id="KW-0813">Transport</keyword>
<dbReference type="HOGENOM" id="CLU_000604_1_22_5"/>
<dbReference type="GO" id="GO:0005524">
    <property type="term" value="F:ATP binding"/>
    <property type="evidence" value="ECO:0007669"/>
    <property type="project" value="UniProtKB-KW"/>
</dbReference>
<dbReference type="InterPro" id="IPR003593">
    <property type="entry name" value="AAA+_ATPase"/>
</dbReference>
<reference evidence="7" key="1">
    <citation type="journal article" date="2014" name="Stand. Genomic Sci.">
        <title>Genome sequence of the exopolysaccharide-producing Salipiger mucosus type strain (DSM 16094(T)), a moderately halophilic member of the Roseobacter clade.</title>
        <authorList>
            <person name="Riedel T."/>
            <person name="Spring S."/>
            <person name="Fiebig A."/>
            <person name="Petersen J."/>
            <person name="Kyrpides N.C."/>
            <person name="Goker M."/>
            <person name="Klenk H.P."/>
        </authorList>
    </citation>
    <scope>NUCLEOTIDE SEQUENCE [LARGE SCALE GENOMIC DNA]</scope>
    <source>
        <strain evidence="7">DSM 16094</strain>
    </source>
</reference>
<evidence type="ECO:0000259" key="5">
    <source>
        <dbReference type="PROSITE" id="PS50893"/>
    </source>
</evidence>
<dbReference type="EMBL" id="APVH01000013">
    <property type="protein sequence ID" value="EPX83925.1"/>
    <property type="molecule type" value="Genomic_DNA"/>
</dbReference>
<dbReference type="Gene3D" id="3.40.50.300">
    <property type="entry name" value="P-loop containing nucleotide triphosphate hydrolases"/>
    <property type="match status" value="1"/>
</dbReference>
<dbReference type="SUPFAM" id="SSF52540">
    <property type="entry name" value="P-loop containing nucleoside triphosphate hydrolases"/>
    <property type="match status" value="1"/>
</dbReference>
<dbReference type="GO" id="GO:0016887">
    <property type="term" value="F:ATP hydrolysis activity"/>
    <property type="evidence" value="ECO:0007669"/>
    <property type="project" value="InterPro"/>
</dbReference>
<dbReference type="STRING" id="1123237.Salmuc_01700"/>
<dbReference type="SMART" id="SM00382">
    <property type="entry name" value="AAA"/>
    <property type="match status" value="1"/>
</dbReference>
<name>S9S122_9RHOB</name>
<dbReference type="eggNOG" id="COG1116">
    <property type="taxonomic scope" value="Bacteria"/>
</dbReference>
<comment type="similarity">
    <text evidence="1">Belongs to the ABC transporter superfamily.</text>
</comment>
<dbReference type="PROSITE" id="PS50893">
    <property type="entry name" value="ABC_TRANSPORTER_2"/>
    <property type="match status" value="1"/>
</dbReference>